<dbReference type="Pfam" id="PF00563">
    <property type="entry name" value="EAL"/>
    <property type="match status" value="1"/>
</dbReference>
<dbReference type="RefSeq" id="WP_408168406.1">
    <property type="nucleotide sequence ID" value="NZ_JAQQFR010000008.1"/>
</dbReference>
<evidence type="ECO:0000256" key="2">
    <source>
        <dbReference type="ARBA" id="ARBA00022448"/>
    </source>
</evidence>
<dbReference type="Pfam" id="PF02378">
    <property type="entry name" value="PTS_EIIC"/>
    <property type="match status" value="1"/>
</dbReference>
<evidence type="ECO:0000259" key="10">
    <source>
        <dbReference type="PROSITE" id="PS51105"/>
    </source>
</evidence>
<keyword evidence="4" id="KW-0762">Sugar transport</keyword>
<sequence>MLVAIKNSRLLREVSGTLLVMRETFITILPLYMLMSLLDLASTLIPDSGSQHSIYGVVQLISFPVKRALPFAVATLLGYKLARHRRIDPLVGALISGVSFAVVVAPMAAASDSTVASVLPSVYSILLPLLSIFLLVMIRRCRFLQINGKEVSHLLATSINSILPAVCIVLINGLLWHWLSSLLISSISSPGDYLTHLPVLVQGSIRVVAVHVLWFLGIHGNYVYTSLMYGNDLNQIVIHQFTLGSLLNTFVLFGGAGGTLSMMVAIFLRRHTMRQSVVAKISLPLQLFNLNDILIFGYPIVFNPYLLVPFIGFPLVGFWLAYTVAALDLIPLVENVHWIVPFGINAWHAGGGSLLTIGFQLLMLIIGAGMYYPFLALESGDSIRQKLKKVFATDELPDAQLEVTEEGYFHRQQQVMQSHAQAMEAFKLLAAGKLELWYQPQIDVRSMQLYGFEALLRLRMPDGKIIGPWFIEKLENAGYSNALNNWVINQALEDLHQWKAQGFEPRISLNLTADFLSSEEKVKALLARIDTSLFHLNLEMLESSFTDQFSDLVRNVSMLRDNGVTLAIDDFGTGYSNLALLHKLGIDSVKLDRSLVADSATPRGELLYRELCGLLKAFDYRLVAEGVETKEQLDFVSTCGIDIVQGWYFAAALPPAEAMHYAPPAQTDAETKTNIDATST</sequence>
<dbReference type="PANTHER" id="PTHR33121">
    <property type="entry name" value="CYCLIC DI-GMP PHOSPHODIESTERASE PDEF"/>
    <property type="match status" value="1"/>
</dbReference>
<dbReference type="PROSITE" id="PS50883">
    <property type="entry name" value="EAL"/>
    <property type="match status" value="1"/>
</dbReference>
<dbReference type="Proteomes" id="UP001629214">
    <property type="component" value="Unassembled WGS sequence"/>
</dbReference>
<dbReference type="PROSITE" id="PS51105">
    <property type="entry name" value="PTS_EIIC_TYPE_3"/>
    <property type="match status" value="1"/>
</dbReference>
<comment type="subcellular location">
    <subcellularLocation>
        <location evidence="1">Cell membrane</location>
        <topology evidence="1">Multi-pass membrane protein</topology>
    </subcellularLocation>
</comment>
<name>A0ABW8ZC04_9BURK</name>
<evidence type="ECO:0000256" key="7">
    <source>
        <dbReference type="ARBA" id="ARBA00023136"/>
    </source>
</evidence>
<comment type="caution">
    <text evidence="11">The sequence shown here is derived from an EMBL/GenBank/DDBJ whole genome shotgun (WGS) entry which is preliminary data.</text>
</comment>
<feature type="domain" description="PTS EIIC type-3" evidence="10">
    <location>
        <begin position="1"/>
        <end position="374"/>
    </location>
</feature>
<dbReference type="InterPro" id="IPR001633">
    <property type="entry name" value="EAL_dom"/>
</dbReference>
<evidence type="ECO:0000256" key="6">
    <source>
        <dbReference type="ARBA" id="ARBA00022989"/>
    </source>
</evidence>
<keyword evidence="7 8" id="KW-0472">Membrane</keyword>
<evidence type="ECO:0000256" key="4">
    <source>
        <dbReference type="ARBA" id="ARBA00022597"/>
    </source>
</evidence>
<evidence type="ECO:0000313" key="12">
    <source>
        <dbReference type="Proteomes" id="UP001629214"/>
    </source>
</evidence>
<keyword evidence="3" id="KW-1003">Cell membrane</keyword>
<evidence type="ECO:0000256" key="1">
    <source>
        <dbReference type="ARBA" id="ARBA00004651"/>
    </source>
</evidence>
<proteinExistence type="predicted"/>
<dbReference type="InterPro" id="IPR050706">
    <property type="entry name" value="Cyclic-di-GMP_PDE-like"/>
</dbReference>
<evidence type="ECO:0000313" key="11">
    <source>
        <dbReference type="EMBL" id="MFL9879404.1"/>
    </source>
</evidence>
<dbReference type="InterPro" id="IPR004501">
    <property type="entry name" value="PTS_EIIC_3"/>
</dbReference>
<feature type="transmembrane region" description="Helical" evidence="8">
    <location>
        <begin position="315"/>
        <end position="333"/>
    </location>
</feature>
<feature type="transmembrane region" description="Helical" evidence="8">
    <location>
        <begin position="288"/>
        <end position="308"/>
    </location>
</feature>
<dbReference type="InterPro" id="IPR003352">
    <property type="entry name" value="PTS_EIIC"/>
</dbReference>
<feature type="transmembrane region" description="Helical" evidence="8">
    <location>
        <begin position="353"/>
        <end position="377"/>
    </location>
</feature>
<feature type="transmembrane region" description="Helical" evidence="8">
    <location>
        <begin position="121"/>
        <end position="138"/>
    </location>
</feature>
<dbReference type="CDD" id="cd01948">
    <property type="entry name" value="EAL"/>
    <property type="match status" value="1"/>
</dbReference>
<feature type="transmembrane region" description="Helical" evidence="8">
    <location>
        <begin position="159"/>
        <end position="179"/>
    </location>
</feature>
<gene>
    <name evidence="11" type="ORF">PQR63_13480</name>
</gene>
<keyword evidence="12" id="KW-1185">Reference proteome</keyword>
<evidence type="ECO:0000256" key="3">
    <source>
        <dbReference type="ARBA" id="ARBA00022475"/>
    </source>
</evidence>
<reference evidence="11 12" key="1">
    <citation type="journal article" date="2024" name="Chem. Sci.">
        <title>Discovery of megapolipeptins by genome mining of a Burkholderiales bacteria collection.</title>
        <authorList>
            <person name="Paulo B.S."/>
            <person name="Recchia M.J.J."/>
            <person name="Lee S."/>
            <person name="Fergusson C.H."/>
            <person name="Romanowski S.B."/>
            <person name="Hernandez A."/>
            <person name="Krull N."/>
            <person name="Liu D.Y."/>
            <person name="Cavanagh H."/>
            <person name="Bos A."/>
            <person name="Gray C.A."/>
            <person name="Murphy B.T."/>
            <person name="Linington R.G."/>
            <person name="Eustaquio A.S."/>
        </authorList>
    </citation>
    <scope>NUCLEOTIDE SEQUENCE [LARGE SCALE GENOMIC DNA]</scope>
    <source>
        <strain evidence="11 12">RL21-008-BIB-B</strain>
    </source>
</reference>
<dbReference type="PANTHER" id="PTHR33121:SF70">
    <property type="entry name" value="SIGNALING PROTEIN YKOW"/>
    <property type="match status" value="1"/>
</dbReference>
<protein>
    <submittedName>
        <fullName evidence="11">EAL domain-containing protein</fullName>
    </submittedName>
</protein>
<keyword evidence="2" id="KW-0813">Transport</keyword>
<dbReference type="SUPFAM" id="SSF141868">
    <property type="entry name" value="EAL domain-like"/>
    <property type="match status" value="1"/>
</dbReference>
<dbReference type="SMART" id="SM00052">
    <property type="entry name" value="EAL"/>
    <property type="match status" value="1"/>
</dbReference>
<feature type="transmembrane region" description="Helical" evidence="8">
    <location>
        <begin position="90"/>
        <end position="109"/>
    </location>
</feature>
<feature type="transmembrane region" description="Helical" evidence="8">
    <location>
        <begin position="245"/>
        <end position="268"/>
    </location>
</feature>
<dbReference type="Gene3D" id="3.20.20.450">
    <property type="entry name" value="EAL domain"/>
    <property type="match status" value="1"/>
</dbReference>
<evidence type="ECO:0000256" key="5">
    <source>
        <dbReference type="ARBA" id="ARBA00022692"/>
    </source>
</evidence>
<keyword evidence="6 8" id="KW-1133">Transmembrane helix</keyword>
<dbReference type="EMBL" id="JAQQFR010000008">
    <property type="protein sequence ID" value="MFL9879404.1"/>
    <property type="molecule type" value="Genomic_DNA"/>
</dbReference>
<feature type="transmembrane region" description="Helical" evidence="8">
    <location>
        <begin position="57"/>
        <end position="78"/>
    </location>
</feature>
<feature type="domain" description="EAL" evidence="9">
    <location>
        <begin position="412"/>
        <end position="666"/>
    </location>
</feature>
<organism evidence="11 12">
    <name type="scientific">Herbaspirillum rhizosphaerae</name>
    <dbReference type="NCBI Taxonomy" id="346179"/>
    <lineage>
        <taxon>Bacteria</taxon>
        <taxon>Pseudomonadati</taxon>
        <taxon>Pseudomonadota</taxon>
        <taxon>Betaproteobacteria</taxon>
        <taxon>Burkholderiales</taxon>
        <taxon>Oxalobacteraceae</taxon>
        <taxon>Herbaspirillum</taxon>
    </lineage>
</organism>
<accession>A0ABW8ZC04</accession>
<evidence type="ECO:0000259" key="9">
    <source>
        <dbReference type="PROSITE" id="PS50883"/>
    </source>
</evidence>
<keyword evidence="5 8" id="KW-0812">Transmembrane</keyword>
<evidence type="ECO:0000256" key="8">
    <source>
        <dbReference type="SAM" id="Phobius"/>
    </source>
</evidence>
<dbReference type="InterPro" id="IPR035919">
    <property type="entry name" value="EAL_sf"/>
</dbReference>
<feature type="transmembrane region" description="Helical" evidence="8">
    <location>
        <begin position="199"/>
        <end position="224"/>
    </location>
</feature>